<reference evidence="1 2" key="1">
    <citation type="journal article" date="2023" name="Science">
        <title>Complex scaffold remodeling in plant triterpene biosynthesis.</title>
        <authorList>
            <person name="De La Pena R."/>
            <person name="Hodgson H."/>
            <person name="Liu J.C."/>
            <person name="Stephenson M.J."/>
            <person name="Martin A.C."/>
            <person name="Owen C."/>
            <person name="Harkess A."/>
            <person name="Leebens-Mack J."/>
            <person name="Jimenez L.E."/>
            <person name="Osbourn A."/>
            <person name="Sattely E.S."/>
        </authorList>
    </citation>
    <scope>NUCLEOTIDE SEQUENCE [LARGE SCALE GENOMIC DNA]</scope>
    <source>
        <strain evidence="2">cv. JPN11</strain>
        <tissue evidence="1">Leaf</tissue>
    </source>
</reference>
<name>A0ACC1Y556_MELAZ</name>
<keyword evidence="2" id="KW-1185">Reference proteome</keyword>
<dbReference type="Proteomes" id="UP001164539">
    <property type="component" value="Chromosome 5"/>
</dbReference>
<dbReference type="EMBL" id="CM051398">
    <property type="protein sequence ID" value="KAJ4718809.1"/>
    <property type="molecule type" value="Genomic_DNA"/>
</dbReference>
<accession>A0ACC1Y556</accession>
<comment type="caution">
    <text evidence="1">The sequence shown here is derived from an EMBL/GenBank/DDBJ whole genome shotgun (WGS) entry which is preliminary data.</text>
</comment>
<evidence type="ECO:0000313" key="2">
    <source>
        <dbReference type="Proteomes" id="UP001164539"/>
    </source>
</evidence>
<evidence type="ECO:0000313" key="1">
    <source>
        <dbReference type="EMBL" id="KAJ4718809.1"/>
    </source>
</evidence>
<sequence length="112" mass="12368">MMAKNLSIIDQSYQELFSVGAEVEFEDPEEKLDAGLVEQAESMTNELAAYGTTTSVLLAQGNVIAEAMSKGHRSIENIYIWWITELDDMSLGDVAEHILVGVQTETSLSKRN</sequence>
<gene>
    <name evidence="1" type="ORF">OWV82_010445</name>
</gene>
<organism evidence="1 2">
    <name type="scientific">Melia azedarach</name>
    <name type="common">Chinaberry tree</name>
    <dbReference type="NCBI Taxonomy" id="155640"/>
    <lineage>
        <taxon>Eukaryota</taxon>
        <taxon>Viridiplantae</taxon>
        <taxon>Streptophyta</taxon>
        <taxon>Embryophyta</taxon>
        <taxon>Tracheophyta</taxon>
        <taxon>Spermatophyta</taxon>
        <taxon>Magnoliopsida</taxon>
        <taxon>eudicotyledons</taxon>
        <taxon>Gunneridae</taxon>
        <taxon>Pentapetalae</taxon>
        <taxon>rosids</taxon>
        <taxon>malvids</taxon>
        <taxon>Sapindales</taxon>
        <taxon>Meliaceae</taxon>
        <taxon>Melia</taxon>
    </lineage>
</organism>
<proteinExistence type="predicted"/>
<protein>
    <submittedName>
        <fullName evidence="1">RuBisCO large subunit-binding protein subunit beta, chloroplastic</fullName>
    </submittedName>
</protein>